<gene>
    <name evidence="9" type="ORF">H3H39_22315</name>
</gene>
<dbReference type="FunFam" id="3.10.50.40:FF:000006">
    <property type="entry name" value="Peptidyl-prolyl cis-trans isomerase"/>
    <property type="match status" value="1"/>
</dbReference>
<keyword evidence="3 6" id="KW-0697">Rotamase</keyword>
<dbReference type="Gene3D" id="3.10.50.40">
    <property type="match status" value="1"/>
</dbReference>
<name>A0A7W2FDL7_9BURK</name>
<accession>A0A7W2FDL7</accession>
<evidence type="ECO:0000259" key="8">
    <source>
        <dbReference type="PROSITE" id="PS50059"/>
    </source>
</evidence>
<keyword evidence="10" id="KW-1185">Reference proteome</keyword>
<evidence type="ECO:0000256" key="7">
    <source>
        <dbReference type="RuleBase" id="RU003915"/>
    </source>
</evidence>
<evidence type="ECO:0000256" key="4">
    <source>
        <dbReference type="ARBA" id="ARBA00023235"/>
    </source>
</evidence>
<sequence>MPAASAPAASVPAADTPATAPAAAVVPGSASPGPLAEQLIVTDAKLGHGKEAMAGSTVRVHYTGWLYRPLARNFRGKKFDSSRDPGREPLEFPLGAGKVIKGWDQGVQGMKVGGKRTLIIPADLAYGSRGAPGGDIPPNSALLFEVELMDVK</sequence>
<dbReference type="PANTHER" id="PTHR43811:SF19">
    <property type="entry name" value="39 KDA FK506-BINDING NUCLEAR PROTEIN"/>
    <property type="match status" value="1"/>
</dbReference>
<comment type="caution">
    <text evidence="9">The sequence shown here is derived from an EMBL/GenBank/DDBJ whole genome shotgun (WGS) entry which is preliminary data.</text>
</comment>
<evidence type="ECO:0000256" key="1">
    <source>
        <dbReference type="ARBA" id="ARBA00000971"/>
    </source>
</evidence>
<dbReference type="InterPro" id="IPR046357">
    <property type="entry name" value="PPIase_dom_sf"/>
</dbReference>
<dbReference type="EC" id="5.2.1.8" evidence="7"/>
<evidence type="ECO:0000313" key="10">
    <source>
        <dbReference type="Proteomes" id="UP000573499"/>
    </source>
</evidence>
<organism evidence="9 10">
    <name type="scientific">Rugamonas apoptosis</name>
    <dbReference type="NCBI Taxonomy" id="2758570"/>
    <lineage>
        <taxon>Bacteria</taxon>
        <taxon>Pseudomonadati</taxon>
        <taxon>Pseudomonadota</taxon>
        <taxon>Betaproteobacteria</taxon>
        <taxon>Burkholderiales</taxon>
        <taxon>Oxalobacteraceae</taxon>
        <taxon>Telluria group</taxon>
        <taxon>Rugamonas</taxon>
    </lineage>
</organism>
<dbReference type="Pfam" id="PF00254">
    <property type="entry name" value="FKBP_C"/>
    <property type="match status" value="1"/>
</dbReference>
<evidence type="ECO:0000256" key="6">
    <source>
        <dbReference type="PROSITE-ProRule" id="PRU00277"/>
    </source>
</evidence>
<dbReference type="PROSITE" id="PS50059">
    <property type="entry name" value="FKBP_PPIASE"/>
    <property type="match status" value="1"/>
</dbReference>
<dbReference type="EMBL" id="JACEZU010000012">
    <property type="protein sequence ID" value="MBA5689786.1"/>
    <property type="molecule type" value="Genomic_DNA"/>
</dbReference>
<comment type="catalytic activity">
    <reaction evidence="1 6 7">
        <text>[protein]-peptidylproline (omega=180) = [protein]-peptidylproline (omega=0)</text>
        <dbReference type="Rhea" id="RHEA:16237"/>
        <dbReference type="Rhea" id="RHEA-COMP:10747"/>
        <dbReference type="Rhea" id="RHEA-COMP:10748"/>
        <dbReference type="ChEBI" id="CHEBI:83833"/>
        <dbReference type="ChEBI" id="CHEBI:83834"/>
        <dbReference type="EC" id="5.2.1.8"/>
    </reaction>
</comment>
<dbReference type="AlphaFoldDB" id="A0A7W2FDL7"/>
<dbReference type="PANTHER" id="PTHR43811">
    <property type="entry name" value="FKBP-TYPE PEPTIDYL-PROLYL CIS-TRANS ISOMERASE FKPA"/>
    <property type="match status" value="1"/>
</dbReference>
<evidence type="ECO:0000256" key="3">
    <source>
        <dbReference type="ARBA" id="ARBA00023110"/>
    </source>
</evidence>
<dbReference type="InterPro" id="IPR001179">
    <property type="entry name" value="PPIase_FKBP_dom"/>
</dbReference>
<feature type="domain" description="PPIase FKBP-type" evidence="8">
    <location>
        <begin position="55"/>
        <end position="152"/>
    </location>
</feature>
<dbReference type="Proteomes" id="UP000573499">
    <property type="component" value="Unassembled WGS sequence"/>
</dbReference>
<dbReference type="SUPFAM" id="SSF54534">
    <property type="entry name" value="FKBP-like"/>
    <property type="match status" value="1"/>
</dbReference>
<comment type="similarity">
    <text evidence="2 7">Belongs to the FKBP-type PPIase family.</text>
</comment>
<evidence type="ECO:0000313" key="9">
    <source>
        <dbReference type="EMBL" id="MBA5689786.1"/>
    </source>
</evidence>
<evidence type="ECO:0000256" key="5">
    <source>
        <dbReference type="ARBA" id="ARBA00056164"/>
    </source>
</evidence>
<protein>
    <recommendedName>
        <fullName evidence="7">Peptidyl-prolyl cis-trans isomerase</fullName>
        <ecNumber evidence="7">5.2.1.8</ecNumber>
    </recommendedName>
</protein>
<evidence type="ECO:0000256" key="2">
    <source>
        <dbReference type="ARBA" id="ARBA00006577"/>
    </source>
</evidence>
<dbReference type="GO" id="GO:0003755">
    <property type="term" value="F:peptidyl-prolyl cis-trans isomerase activity"/>
    <property type="evidence" value="ECO:0007669"/>
    <property type="project" value="UniProtKB-UniRule"/>
</dbReference>
<proteinExistence type="inferred from homology"/>
<reference evidence="9 10" key="1">
    <citation type="submission" date="2020-07" db="EMBL/GenBank/DDBJ databases">
        <title>Novel species isolated from subtropical streams in China.</title>
        <authorList>
            <person name="Lu H."/>
        </authorList>
    </citation>
    <scope>NUCLEOTIDE SEQUENCE [LARGE SCALE GENOMIC DNA]</scope>
    <source>
        <strain evidence="9 10">LX47W</strain>
    </source>
</reference>
<keyword evidence="4 6" id="KW-0413">Isomerase</keyword>
<comment type="function">
    <text evidence="5">PPIases accelerate the folding of proteins.</text>
</comment>